<dbReference type="Proteomes" id="UP000886653">
    <property type="component" value="Unassembled WGS sequence"/>
</dbReference>
<dbReference type="EMBL" id="MU167267">
    <property type="protein sequence ID" value="KAG0146006.1"/>
    <property type="molecule type" value="Genomic_DNA"/>
</dbReference>
<evidence type="ECO:0000313" key="3">
    <source>
        <dbReference type="Proteomes" id="UP000886653"/>
    </source>
</evidence>
<evidence type="ECO:0000313" key="2">
    <source>
        <dbReference type="EMBL" id="KAG0146006.1"/>
    </source>
</evidence>
<gene>
    <name evidence="2" type="ORF">CROQUDRAFT_657959</name>
</gene>
<feature type="compositionally biased region" description="Polar residues" evidence="1">
    <location>
        <begin position="11"/>
        <end position="36"/>
    </location>
</feature>
<dbReference type="AlphaFoldDB" id="A0A9P6NFM8"/>
<reference evidence="2" key="1">
    <citation type="submission" date="2013-11" db="EMBL/GenBank/DDBJ databases">
        <title>Genome sequence of the fusiform rust pathogen reveals effectors for host alternation and coevolution with pine.</title>
        <authorList>
            <consortium name="DOE Joint Genome Institute"/>
            <person name="Smith K."/>
            <person name="Pendleton A."/>
            <person name="Kubisiak T."/>
            <person name="Anderson C."/>
            <person name="Salamov A."/>
            <person name="Aerts A."/>
            <person name="Riley R."/>
            <person name="Clum A."/>
            <person name="Lindquist E."/>
            <person name="Ence D."/>
            <person name="Campbell M."/>
            <person name="Kronenberg Z."/>
            <person name="Feau N."/>
            <person name="Dhillon B."/>
            <person name="Hamelin R."/>
            <person name="Burleigh J."/>
            <person name="Smith J."/>
            <person name="Yandell M."/>
            <person name="Nelson C."/>
            <person name="Grigoriev I."/>
            <person name="Davis J."/>
        </authorList>
    </citation>
    <scope>NUCLEOTIDE SEQUENCE</scope>
    <source>
        <strain evidence="2">G11</strain>
    </source>
</reference>
<feature type="compositionally biased region" description="Acidic residues" evidence="1">
    <location>
        <begin position="1"/>
        <end position="10"/>
    </location>
</feature>
<feature type="region of interest" description="Disordered" evidence="1">
    <location>
        <begin position="119"/>
        <end position="160"/>
    </location>
</feature>
<dbReference type="OrthoDB" id="2507619at2759"/>
<keyword evidence="3" id="KW-1185">Reference proteome</keyword>
<name>A0A9P6NFM8_9BASI</name>
<proteinExistence type="predicted"/>
<feature type="compositionally biased region" description="Acidic residues" evidence="1">
    <location>
        <begin position="143"/>
        <end position="160"/>
    </location>
</feature>
<comment type="caution">
    <text evidence="2">The sequence shown here is derived from an EMBL/GenBank/DDBJ whole genome shotgun (WGS) entry which is preliminary data.</text>
</comment>
<sequence length="160" mass="17760">MAVLGTDEDQSGGSNHKVTSSRVILPVEQTSSSVTSPEKLDKPETTTKSSNDSTVRQDQSDDDNQVNINSDEGFLPPTALRPGVDRETATRFINHAIRTQSIPNDSKRKLEQDEIEERLERGRTAPRTHLPEIRPVIKGGGWTDEDDSDTSDEEDLKVFD</sequence>
<accession>A0A9P6NFM8</accession>
<protein>
    <submittedName>
        <fullName evidence="2">Uncharacterized protein</fullName>
    </submittedName>
</protein>
<organism evidence="2 3">
    <name type="scientific">Cronartium quercuum f. sp. fusiforme G11</name>
    <dbReference type="NCBI Taxonomy" id="708437"/>
    <lineage>
        <taxon>Eukaryota</taxon>
        <taxon>Fungi</taxon>
        <taxon>Dikarya</taxon>
        <taxon>Basidiomycota</taxon>
        <taxon>Pucciniomycotina</taxon>
        <taxon>Pucciniomycetes</taxon>
        <taxon>Pucciniales</taxon>
        <taxon>Coleosporiaceae</taxon>
        <taxon>Cronartium</taxon>
    </lineage>
</organism>
<evidence type="ECO:0000256" key="1">
    <source>
        <dbReference type="SAM" id="MobiDB-lite"/>
    </source>
</evidence>
<feature type="compositionally biased region" description="Polar residues" evidence="1">
    <location>
        <begin position="46"/>
        <end position="57"/>
    </location>
</feature>
<feature type="region of interest" description="Disordered" evidence="1">
    <location>
        <begin position="1"/>
        <end position="85"/>
    </location>
</feature>